<gene>
    <name evidence="2" type="ORF">GCM10023186_25640</name>
</gene>
<dbReference type="Proteomes" id="UP001500454">
    <property type="component" value="Unassembled WGS sequence"/>
</dbReference>
<comment type="caution">
    <text evidence="2">The sequence shown here is derived from an EMBL/GenBank/DDBJ whole genome shotgun (WGS) entry which is preliminary data.</text>
</comment>
<dbReference type="EMBL" id="BAABHA010000008">
    <property type="protein sequence ID" value="GAA4383954.1"/>
    <property type="molecule type" value="Genomic_DNA"/>
</dbReference>
<reference evidence="3" key="1">
    <citation type="journal article" date="2019" name="Int. J. Syst. Evol. Microbiol.">
        <title>The Global Catalogue of Microorganisms (GCM) 10K type strain sequencing project: providing services to taxonomists for standard genome sequencing and annotation.</title>
        <authorList>
            <consortium name="The Broad Institute Genomics Platform"/>
            <consortium name="The Broad Institute Genome Sequencing Center for Infectious Disease"/>
            <person name="Wu L."/>
            <person name="Ma J."/>
        </authorList>
    </citation>
    <scope>NUCLEOTIDE SEQUENCE [LARGE SCALE GENOMIC DNA]</scope>
    <source>
        <strain evidence="3">JCM 17924</strain>
    </source>
</reference>
<protein>
    <submittedName>
        <fullName evidence="2">Uncharacterized protein</fullName>
    </submittedName>
</protein>
<keyword evidence="3" id="KW-1185">Reference proteome</keyword>
<evidence type="ECO:0000256" key="1">
    <source>
        <dbReference type="SAM" id="MobiDB-lite"/>
    </source>
</evidence>
<proteinExistence type="predicted"/>
<evidence type="ECO:0000313" key="3">
    <source>
        <dbReference type="Proteomes" id="UP001500454"/>
    </source>
</evidence>
<evidence type="ECO:0000313" key="2">
    <source>
        <dbReference type="EMBL" id="GAA4383954.1"/>
    </source>
</evidence>
<sequence length="117" mass="12793">MKVYRGQDMPSSLQNISFTGLVDVTYDKPISSQPLMELRNQRGLAGPVVFVLNGNRLTAAQVAFLRFVPEAIGQVQVSPANATNMETVISIQTNTTKPPRQAMPNDPLTGKPQVILR</sequence>
<accession>A0ABP8J3A7</accession>
<feature type="region of interest" description="Disordered" evidence="1">
    <location>
        <begin position="93"/>
        <end position="117"/>
    </location>
</feature>
<organism evidence="2 3">
    <name type="scientific">Hymenobacter koreensis</name>
    <dbReference type="NCBI Taxonomy" id="1084523"/>
    <lineage>
        <taxon>Bacteria</taxon>
        <taxon>Pseudomonadati</taxon>
        <taxon>Bacteroidota</taxon>
        <taxon>Cytophagia</taxon>
        <taxon>Cytophagales</taxon>
        <taxon>Hymenobacteraceae</taxon>
        <taxon>Hymenobacter</taxon>
    </lineage>
</organism>
<name>A0ABP8J3A7_9BACT</name>